<dbReference type="Proteomes" id="UP000440694">
    <property type="component" value="Unassembled WGS sequence"/>
</dbReference>
<dbReference type="RefSeq" id="WP_154737695.1">
    <property type="nucleotide sequence ID" value="NZ_WMBQ01000001.1"/>
</dbReference>
<gene>
    <name evidence="2" type="ORF">GIW81_02120</name>
</gene>
<keyword evidence="1" id="KW-1133">Transmembrane helix</keyword>
<reference evidence="2 3" key="1">
    <citation type="submission" date="2019-11" db="EMBL/GenBank/DDBJ databases">
        <title>Identification of a novel strain.</title>
        <authorList>
            <person name="Xu Q."/>
            <person name="Wang G."/>
        </authorList>
    </citation>
    <scope>NUCLEOTIDE SEQUENCE [LARGE SCALE GENOMIC DNA]</scope>
    <source>
        <strain evidence="3">xq</strain>
    </source>
</reference>
<accession>A0A6I3KG30</accession>
<dbReference type="EMBL" id="WMBQ01000001">
    <property type="protein sequence ID" value="MTD93126.1"/>
    <property type="molecule type" value="Genomic_DNA"/>
</dbReference>
<protein>
    <submittedName>
        <fullName evidence="2">Uncharacterized protein</fullName>
    </submittedName>
</protein>
<organism evidence="2 3">
    <name type="scientific">Hyphomicrobium album</name>
    <dbReference type="NCBI Taxonomy" id="2665159"/>
    <lineage>
        <taxon>Bacteria</taxon>
        <taxon>Pseudomonadati</taxon>
        <taxon>Pseudomonadota</taxon>
        <taxon>Alphaproteobacteria</taxon>
        <taxon>Hyphomicrobiales</taxon>
        <taxon>Hyphomicrobiaceae</taxon>
        <taxon>Hyphomicrobium</taxon>
    </lineage>
</organism>
<proteinExistence type="predicted"/>
<keyword evidence="3" id="KW-1185">Reference proteome</keyword>
<keyword evidence="1" id="KW-0472">Membrane</keyword>
<keyword evidence="1" id="KW-0812">Transmembrane</keyword>
<feature type="transmembrane region" description="Helical" evidence="1">
    <location>
        <begin position="98"/>
        <end position="118"/>
    </location>
</feature>
<comment type="caution">
    <text evidence="2">The sequence shown here is derived from an EMBL/GenBank/DDBJ whole genome shotgun (WGS) entry which is preliminary data.</text>
</comment>
<evidence type="ECO:0000256" key="1">
    <source>
        <dbReference type="SAM" id="Phobius"/>
    </source>
</evidence>
<sequence>MWIAGAGALVLMLLWFWVDLGLPDNEWLMLAAVAAIFALGGWLQFRGDPQDADDLQPGTERAAGALPKRVETVAFFASAVIPYWVGLAVWGLESDWPIAAALLGIATFVLGYLTWLSYAARRAEEGKKTERKSTS</sequence>
<name>A0A6I3KG30_9HYPH</name>
<evidence type="ECO:0000313" key="2">
    <source>
        <dbReference type="EMBL" id="MTD93126.1"/>
    </source>
</evidence>
<feature type="transmembrane region" description="Helical" evidence="1">
    <location>
        <begin position="73"/>
        <end position="92"/>
    </location>
</feature>
<evidence type="ECO:0000313" key="3">
    <source>
        <dbReference type="Proteomes" id="UP000440694"/>
    </source>
</evidence>
<dbReference type="AlphaFoldDB" id="A0A6I3KG30"/>
<feature type="transmembrane region" description="Helical" evidence="1">
    <location>
        <begin position="28"/>
        <end position="45"/>
    </location>
</feature>